<keyword evidence="11" id="KW-1185">Reference proteome</keyword>
<evidence type="ECO:0000256" key="6">
    <source>
        <dbReference type="ARBA" id="ARBA00022824"/>
    </source>
</evidence>
<feature type="transmembrane region" description="Helical" evidence="9">
    <location>
        <begin position="211"/>
        <end position="231"/>
    </location>
</feature>
<reference evidence="10 11" key="1">
    <citation type="journal article" date="2021" name="DNA Res.">
        <title>Genome analysis of Candida subhashii reveals its hybrid nature and dual mitochondrial genome conformations.</title>
        <authorList>
            <person name="Mixao V."/>
            <person name="Hegedusova E."/>
            <person name="Saus E."/>
            <person name="Pryszcz L.P."/>
            <person name="Cillingova A."/>
            <person name="Nosek J."/>
            <person name="Gabaldon T."/>
        </authorList>
    </citation>
    <scope>NUCLEOTIDE SEQUENCE [LARGE SCALE GENOMIC DNA]</scope>
    <source>
        <strain evidence="10 11">CBS 10753</strain>
    </source>
</reference>
<organism evidence="10 11">
    <name type="scientific">[Candida] subhashii</name>
    <dbReference type="NCBI Taxonomy" id="561895"/>
    <lineage>
        <taxon>Eukaryota</taxon>
        <taxon>Fungi</taxon>
        <taxon>Dikarya</taxon>
        <taxon>Ascomycota</taxon>
        <taxon>Saccharomycotina</taxon>
        <taxon>Pichiomycetes</taxon>
        <taxon>Debaryomycetaceae</taxon>
        <taxon>Spathaspora</taxon>
    </lineage>
</organism>
<comment type="similarity">
    <text evidence="3">Belongs to the PIGU family.</text>
</comment>
<feature type="transmembrane region" description="Helical" evidence="9">
    <location>
        <begin position="69"/>
        <end position="100"/>
    </location>
</feature>
<evidence type="ECO:0008006" key="12">
    <source>
        <dbReference type="Google" id="ProtNLM"/>
    </source>
</evidence>
<gene>
    <name evidence="10" type="ORF">J8A68_005592</name>
</gene>
<dbReference type="Pfam" id="PF06728">
    <property type="entry name" value="PIG-U"/>
    <property type="match status" value="1"/>
</dbReference>
<keyword evidence="6" id="KW-0256">Endoplasmic reticulum</keyword>
<feature type="transmembrane region" description="Helical" evidence="9">
    <location>
        <begin position="353"/>
        <end position="373"/>
    </location>
</feature>
<keyword evidence="7 9" id="KW-1133">Transmembrane helix</keyword>
<comment type="subcellular location">
    <subcellularLocation>
        <location evidence="1">Endoplasmic reticulum membrane</location>
        <topology evidence="1">Multi-pass membrane protein</topology>
    </subcellularLocation>
</comment>
<evidence type="ECO:0000256" key="2">
    <source>
        <dbReference type="ARBA" id="ARBA00004687"/>
    </source>
</evidence>
<dbReference type="GO" id="GO:0042765">
    <property type="term" value="C:GPI-anchor transamidase complex"/>
    <property type="evidence" value="ECO:0007669"/>
    <property type="project" value="InterPro"/>
</dbReference>
<dbReference type="UniPathway" id="UPA00196"/>
<feature type="transmembrane region" description="Helical" evidence="9">
    <location>
        <begin position="172"/>
        <end position="191"/>
    </location>
</feature>
<evidence type="ECO:0000256" key="4">
    <source>
        <dbReference type="ARBA" id="ARBA00022502"/>
    </source>
</evidence>
<accession>A0A8J5UHM0</accession>
<feature type="transmembrane region" description="Helical" evidence="9">
    <location>
        <begin position="306"/>
        <end position="322"/>
    </location>
</feature>
<feature type="transmembrane region" description="Helical" evidence="9">
    <location>
        <begin position="379"/>
        <end position="401"/>
    </location>
</feature>
<sequence>MSKLNQVFIIGGLIRFLLPTIFPSIVEILGSKVEITTPINAYKSLQEAFYYLQQGIDLYDGGVNHHPPILVIILSFINALPFNQIIFHLLYSLIDLFIAWRIVQLNRWYNDYNSKRIGKQYIAFNDNLIALFYLFNPLIIITNLSHSTIVFSWAFIMEALNQVVLGRNTSRAMIALANATYLSFTPIYLLAPMLALAHSIGSEKKDYSKMYIHGLTIFICTVGLLMILSFASTASSQFFEQCYMTVILFKKITPNVGLWWYLFTEMFEFFTPFYVGMFNFYSIIYVIPITLRLFEYKSTPKQGDSFLALVLVYLWVSFTKSYPTFGDLGLALSIIPIFKNTIIPYCKFIYVTGLTLIITLLLSPIFYYCWIVLGNGNANFFYSINLLWGGVHILIIMDLIWGKLIYDYILQNNISDITKLNLAQI</sequence>
<dbReference type="AlphaFoldDB" id="A0A8J5UHM0"/>
<feature type="transmembrane region" description="Helical" evidence="9">
    <location>
        <begin position="243"/>
        <end position="262"/>
    </location>
</feature>
<dbReference type="GO" id="GO:0006506">
    <property type="term" value="P:GPI anchor biosynthetic process"/>
    <property type="evidence" value="ECO:0007669"/>
    <property type="project" value="UniProtKB-UniPathway"/>
</dbReference>
<evidence type="ECO:0000256" key="9">
    <source>
        <dbReference type="SAM" id="Phobius"/>
    </source>
</evidence>
<proteinExistence type="inferred from homology"/>
<dbReference type="InterPro" id="IPR009600">
    <property type="entry name" value="PIG-U"/>
</dbReference>
<feature type="transmembrane region" description="Helical" evidence="9">
    <location>
        <begin position="121"/>
        <end position="141"/>
    </location>
</feature>
<protein>
    <recommendedName>
        <fullName evidence="12">GPI transamidase component GAB1</fullName>
    </recommendedName>
</protein>
<dbReference type="Proteomes" id="UP000694255">
    <property type="component" value="Unassembled WGS sequence"/>
</dbReference>
<comment type="pathway">
    <text evidence="2">Glycolipid biosynthesis; glycosylphosphatidylinositol-anchor biosynthesis.</text>
</comment>
<keyword evidence="8 9" id="KW-0472">Membrane</keyword>
<dbReference type="EMBL" id="JAGSYN010000272">
    <property type="protein sequence ID" value="KAG7660917.1"/>
    <property type="molecule type" value="Genomic_DNA"/>
</dbReference>
<evidence type="ECO:0000313" key="10">
    <source>
        <dbReference type="EMBL" id="KAG7660917.1"/>
    </source>
</evidence>
<evidence type="ECO:0000256" key="8">
    <source>
        <dbReference type="ARBA" id="ARBA00023136"/>
    </source>
</evidence>
<evidence type="ECO:0000256" key="5">
    <source>
        <dbReference type="ARBA" id="ARBA00022692"/>
    </source>
</evidence>
<dbReference type="PANTHER" id="PTHR13121:SF0">
    <property type="entry name" value="PHOSPHATIDYLINOSITOL GLYCAN ANCHOR BIOSYNTHESIS CLASS U PROTEIN"/>
    <property type="match status" value="1"/>
</dbReference>
<evidence type="ECO:0000256" key="3">
    <source>
        <dbReference type="ARBA" id="ARBA00010026"/>
    </source>
</evidence>
<dbReference type="GeneID" id="73472392"/>
<keyword evidence="5 9" id="KW-0812">Transmembrane</keyword>
<feature type="transmembrane region" description="Helical" evidence="9">
    <location>
        <begin position="147"/>
        <end position="165"/>
    </location>
</feature>
<dbReference type="PANTHER" id="PTHR13121">
    <property type="entry name" value="GPI TRANSAMIDASE COMPONENT PIG-U"/>
    <property type="match status" value="1"/>
</dbReference>
<comment type="caution">
    <text evidence="10">The sequence shown here is derived from an EMBL/GenBank/DDBJ whole genome shotgun (WGS) entry which is preliminary data.</text>
</comment>
<dbReference type="GO" id="GO:0016255">
    <property type="term" value="P:attachment of GPI anchor to protein"/>
    <property type="evidence" value="ECO:0007669"/>
    <property type="project" value="InterPro"/>
</dbReference>
<dbReference type="OrthoDB" id="549017at2759"/>
<dbReference type="RefSeq" id="XP_049261150.1">
    <property type="nucleotide sequence ID" value="XM_049409676.1"/>
</dbReference>
<evidence type="ECO:0000256" key="1">
    <source>
        <dbReference type="ARBA" id="ARBA00004477"/>
    </source>
</evidence>
<feature type="transmembrane region" description="Helical" evidence="9">
    <location>
        <begin position="274"/>
        <end position="294"/>
    </location>
</feature>
<evidence type="ECO:0000313" key="11">
    <source>
        <dbReference type="Proteomes" id="UP000694255"/>
    </source>
</evidence>
<feature type="transmembrane region" description="Helical" evidence="9">
    <location>
        <begin position="7"/>
        <end position="26"/>
    </location>
</feature>
<name>A0A8J5UHM0_9ASCO</name>
<evidence type="ECO:0000256" key="7">
    <source>
        <dbReference type="ARBA" id="ARBA00022989"/>
    </source>
</evidence>
<keyword evidence="4" id="KW-0337">GPI-anchor biosynthesis</keyword>